<keyword evidence="2" id="KW-1185">Reference proteome</keyword>
<dbReference type="Proteomes" id="UP000005233">
    <property type="component" value="Chromosome"/>
</dbReference>
<proteinExistence type="predicted"/>
<protein>
    <recommendedName>
        <fullName evidence="3">Transcriptional regulator</fullName>
    </recommendedName>
</protein>
<reference evidence="1 2" key="1">
    <citation type="journal article" date="2012" name="J. Bacteriol.">
        <title>Complete genome sequence of a thermophilic methanogen, Methanocella conradii HZ254, isolated from Chinese rice field soil.</title>
        <authorList>
            <person name="Lu Z."/>
            <person name="Lu Y."/>
        </authorList>
    </citation>
    <scope>NUCLEOTIDE SEQUENCE [LARGE SCALE GENOMIC DNA]</scope>
    <source>
        <strain evidence="2">DSM 24694 / JCM 17849 / CGMCC 1.5162 / HZ254</strain>
    </source>
</reference>
<dbReference type="EMBL" id="CP003243">
    <property type="protein sequence ID" value="AFD00069.1"/>
    <property type="molecule type" value="Genomic_DNA"/>
</dbReference>
<evidence type="ECO:0000313" key="2">
    <source>
        <dbReference type="Proteomes" id="UP000005233"/>
    </source>
</evidence>
<evidence type="ECO:0008006" key="3">
    <source>
        <dbReference type="Google" id="ProtNLM"/>
    </source>
</evidence>
<dbReference type="KEGG" id="mez:Mtc_1315"/>
<dbReference type="HOGENOM" id="CLU_2327257_0_0_2"/>
<sequence length="98" mass="11396">MVEPVPKYLFRIYCSLWLVFEDKEFSNDEAAKIIGRGERYSNQALHYLKKSGWLITKGFNAVDRRKHINKLVNPMTIIKMIGEAGGKSIVLEPKRDKR</sequence>
<gene>
    <name evidence="1" type="ordered locus">Mtc_1315</name>
</gene>
<organism evidence="1 2">
    <name type="scientific">Methanocella conradii (strain DSM 24694 / JCM 17849 / CGMCC 1.5162 / HZ254)</name>
    <dbReference type="NCBI Taxonomy" id="1041930"/>
    <lineage>
        <taxon>Archaea</taxon>
        <taxon>Methanobacteriati</taxon>
        <taxon>Methanobacteriota</taxon>
        <taxon>Stenosarchaea group</taxon>
        <taxon>Methanomicrobia</taxon>
        <taxon>Methanocellales</taxon>
        <taxon>Methanocellaceae</taxon>
        <taxon>Methanocella</taxon>
    </lineage>
</organism>
<dbReference type="AlphaFoldDB" id="H8I9M4"/>
<accession>H8I9M4</accession>
<name>H8I9M4_METCZ</name>
<evidence type="ECO:0000313" key="1">
    <source>
        <dbReference type="EMBL" id="AFD00069.1"/>
    </source>
</evidence>